<accession>A0A212IXL7</accession>
<gene>
    <name evidence="2" type="ORF">KL86DYS1_10468</name>
</gene>
<protein>
    <submittedName>
        <fullName evidence="2">Uncharacterized protein</fullName>
    </submittedName>
</protein>
<keyword evidence="1" id="KW-1133">Transmembrane helix</keyword>
<keyword evidence="1" id="KW-0472">Membrane</keyword>
<organism evidence="2">
    <name type="scientific">uncultured Dysgonomonas sp</name>
    <dbReference type="NCBI Taxonomy" id="206096"/>
    <lineage>
        <taxon>Bacteria</taxon>
        <taxon>Pseudomonadati</taxon>
        <taxon>Bacteroidota</taxon>
        <taxon>Bacteroidia</taxon>
        <taxon>Bacteroidales</taxon>
        <taxon>Dysgonomonadaceae</taxon>
        <taxon>Dysgonomonas</taxon>
        <taxon>environmental samples</taxon>
    </lineage>
</organism>
<dbReference type="EMBL" id="FLUM01000001">
    <property type="protein sequence ID" value="SBV91922.1"/>
    <property type="molecule type" value="Genomic_DNA"/>
</dbReference>
<evidence type="ECO:0000313" key="2">
    <source>
        <dbReference type="EMBL" id="SBV91922.1"/>
    </source>
</evidence>
<proteinExistence type="predicted"/>
<sequence length="168" mass="19255">MNKPDTQAQKELLSINSNGKDVIEIPRTKDRYKVGWIRPFTTEKLSLLELNSGIEATNTETDKNVKGRAKILSKAASYIILNGVSIFFFHWLVWRYFYYIKGYSFDQLLPIIEKAKKKVPQVKLYLGLTLVSHMKITNPTLTKEEADQFQAELSSALNLPLEKNMDGL</sequence>
<evidence type="ECO:0000256" key="1">
    <source>
        <dbReference type="SAM" id="Phobius"/>
    </source>
</evidence>
<reference evidence="2" key="1">
    <citation type="submission" date="2016-04" db="EMBL/GenBank/DDBJ databases">
        <authorList>
            <person name="Evans L.H."/>
            <person name="Alamgir A."/>
            <person name="Owens N."/>
            <person name="Weber N.D."/>
            <person name="Virtaneva K."/>
            <person name="Barbian K."/>
            <person name="Babar A."/>
            <person name="Rosenke K."/>
        </authorList>
    </citation>
    <scope>NUCLEOTIDE SEQUENCE</scope>
    <source>
        <strain evidence="2">86-1</strain>
    </source>
</reference>
<keyword evidence="1" id="KW-0812">Transmembrane</keyword>
<feature type="transmembrane region" description="Helical" evidence="1">
    <location>
        <begin position="75"/>
        <end position="94"/>
    </location>
</feature>
<name>A0A212IXL7_9BACT</name>
<dbReference type="AlphaFoldDB" id="A0A212IXL7"/>
<dbReference type="RefSeq" id="WP_296938364.1">
    <property type="nucleotide sequence ID" value="NZ_LT599032.1"/>
</dbReference>